<dbReference type="EMBL" id="JACHJW010000001">
    <property type="protein sequence ID" value="MBB4962580.1"/>
    <property type="molecule type" value="Genomic_DNA"/>
</dbReference>
<evidence type="ECO:0000256" key="2">
    <source>
        <dbReference type="ARBA" id="ARBA00004651"/>
    </source>
</evidence>
<comment type="caution">
    <text evidence="11">The sequence shown here is derived from an EMBL/GenBank/DDBJ whole genome shotgun (WGS) entry which is preliminary data.</text>
</comment>
<dbReference type="PROSITE" id="PS50109">
    <property type="entry name" value="HIS_KIN"/>
    <property type="match status" value="1"/>
</dbReference>
<dbReference type="SMART" id="SM00387">
    <property type="entry name" value="HATPase_c"/>
    <property type="match status" value="1"/>
</dbReference>
<evidence type="ECO:0000256" key="6">
    <source>
        <dbReference type="ARBA" id="ARBA00022679"/>
    </source>
</evidence>
<evidence type="ECO:0000256" key="5">
    <source>
        <dbReference type="ARBA" id="ARBA00022553"/>
    </source>
</evidence>
<evidence type="ECO:0000256" key="3">
    <source>
        <dbReference type="ARBA" id="ARBA00012438"/>
    </source>
</evidence>
<dbReference type="Pfam" id="PF02518">
    <property type="entry name" value="HATPase_c"/>
    <property type="match status" value="1"/>
</dbReference>
<dbReference type="GO" id="GO:0005886">
    <property type="term" value="C:plasma membrane"/>
    <property type="evidence" value="ECO:0007669"/>
    <property type="project" value="UniProtKB-SubCell"/>
</dbReference>
<keyword evidence="4" id="KW-1003">Cell membrane</keyword>
<comment type="catalytic activity">
    <reaction evidence="1">
        <text>ATP + protein L-histidine = ADP + protein N-phospho-L-histidine.</text>
        <dbReference type="EC" id="2.7.13.3"/>
    </reaction>
</comment>
<dbReference type="InterPro" id="IPR036890">
    <property type="entry name" value="HATPase_C_sf"/>
</dbReference>
<dbReference type="InterPro" id="IPR005467">
    <property type="entry name" value="His_kinase_dom"/>
</dbReference>
<sequence length="327" mass="34317">MPHRVQPARTGPRPTTGGLLLPVVLAGVAGAVVARAATSVLAANPVRRLGPRLRLRTGPAATAGAEAQNLILRALCHELRTPITALQSLTRALIDQPARLGAADQRALLQLVRAQAVHLDGVWRGAVAQATGTVTDGRTLPLRQVLPAVTATGPPGRIRVRISRAAGNRPVAVPRIRQVLGNLVENALRHGPPEGRVRISASIRQGDLVLVVTDEGNSSGLLRAALRRPTPPPGVSGLGLWIVHRLVVAEGGSVDAYAIRPSGTAVEVVLPGGPHEPVAGNWPRRVGGWPRWVGRKGMEPVSAIRDRGGHRVQPYQGPAVRGQAGRP</sequence>
<comment type="subcellular location">
    <subcellularLocation>
        <location evidence="2">Cell membrane</location>
        <topology evidence="2">Multi-pass membrane protein</topology>
    </subcellularLocation>
</comment>
<dbReference type="PANTHER" id="PTHR44936">
    <property type="entry name" value="SENSOR PROTEIN CREC"/>
    <property type="match status" value="1"/>
</dbReference>
<name>A0A7W7SZN7_9ACTN</name>
<organism evidence="11 12">
    <name type="scientific">Micromonospora polyrhachis</name>
    <dbReference type="NCBI Taxonomy" id="1282883"/>
    <lineage>
        <taxon>Bacteria</taxon>
        <taxon>Bacillati</taxon>
        <taxon>Actinomycetota</taxon>
        <taxon>Actinomycetes</taxon>
        <taxon>Micromonosporales</taxon>
        <taxon>Micromonosporaceae</taxon>
        <taxon>Micromonospora</taxon>
    </lineage>
</organism>
<dbReference type="Gene3D" id="3.30.565.10">
    <property type="entry name" value="Histidine kinase-like ATPase, C-terminal domain"/>
    <property type="match status" value="1"/>
</dbReference>
<evidence type="ECO:0000256" key="4">
    <source>
        <dbReference type="ARBA" id="ARBA00022475"/>
    </source>
</evidence>
<keyword evidence="7 11" id="KW-0418">Kinase</keyword>
<dbReference type="InterPro" id="IPR003661">
    <property type="entry name" value="HisK_dim/P_dom"/>
</dbReference>
<accession>A0A7W7SZN7</accession>
<proteinExistence type="predicted"/>
<keyword evidence="4" id="KW-0472">Membrane</keyword>
<feature type="domain" description="Histidine kinase" evidence="10">
    <location>
        <begin position="74"/>
        <end position="274"/>
    </location>
</feature>
<evidence type="ECO:0000256" key="7">
    <source>
        <dbReference type="ARBA" id="ARBA00022777"/>
    </source>
</evidence>
<keyword evidence="12" id="KW-1185">Reference proteome</keyword>
<reference evidence="11 12" key="1">
    <citation type="submission" date="2020-08" db="EMBL/GenBank/DDBJ databases">
        <title>Sequencing the genomes of 1000 actinobacteria strains.</title>
        <authorList>
            <person name="Klenk H.-P."/>
        </authorList>
    </citation>
    <scope>NUCLEOTIDE SEQUENCE [LARGE SCALE GENOMIC DNA]</scope>
    <source>
        <strain evidence="11 12">DSM 45886</strain>
    </source>
</reference>
<dbReference type="InterPro" id="IPR036097">
    <property type="entry name" value="HisK_dim/P_sf"/>
</dbReference>
<gene>
    <name evidence="11" type="ORF">FHR38_006313</name>
</gene>
<dbReference type="CDD" id="cd00082">
    <property type="entry name" value="HisKA"/>
    <property type="match status" value="1"/>
</dbReference>
<evidence type="ECO:0000259" key="10">
    <source>
        <dbReference type="PROSITE" id="PS50109"/>
    </source>
</evidence>
<protein>
    <recommendedName>
        <fullName evidence="3">histidine kinase</fullName>
        <ecNumber evidence="3">2.7.13.3</ecNumber>
    </recommendedName>
</protein>
<keyword evidence="8" id="KW-0902">Two-component regulatory system</keyword>
<keyword evidence="5" id="KW-0597">Phosphoprotein</keyword>
<dbReference type="Proteomes" id="UP000578819">
    <property type="component" value="Unassembled WGS sequence"/>
</dbReference>
<dbReference type="Gene3D" id="1.10.287.130">
    <property type="match status" value="1"/>
</dbReference>
<dbReference type="InterPro" id="IPR003594">
    <property type="entry name" value="HATPase_dom"/>
</dbReference>
<dbReference type="SUPFAM" id="SSF55874">
    <property type="entry name" value="ATPase domain of HSP90 chaperone/DNA topoisomerase II/histidine kinase"/>
    <property type="match status" value="1"/>
</dbReference>
<evidence type="ECO:0000313" key="11">
    <source>
        <dbReference type="EMBL" id="MBB4962580.1"/>
    </source>
</evidence>
<keyword evidence="6" id="KW-0808">Transferase</keyword>
<dbReference type="CDD" id="cd00075">
    <property type="entry name" value="HATPase"/>
    <property type="match status" value="1"/>
</dbReference>
<dbReference type="RefSeq" id="WP_184538881.1">
    <property type="nucleotide sequence ID" value="NZ_JACHJW010000001.1"/>
</dbReference>
<dbReference type="EC" id="2.7.13.3" evidence="3"/>
<feature type="region of interest" description="Disordered" evidence="9">
    <location>
        <begin position="307"/>
        <end position="327"/>
    </location>
</feature>
<dbReference type="SUPFAM" id="SSF47384">
    <property type="entry name" value="Homodimeric domain of signal transducing histidine kinase"/>
    <property type="match status" value="1"/>
</dbReference>
<dbReference type="GO" id="GO:0000155">
    <property type="term" value="F:phosphorelay sensor kinase activity"/>
    <property type="evidence" value="ECO:0007669"/>
    <property type="project" value="InterPro"/>
</dbReference>
<evidence type="ECO:0000256" key="9">
    <source>
        <dbReference type="SAM" id="MobiDB-lite"/>
    </source>
</evidence>
<evidence type="ECO:0000313" key="12">
    <source>
        <dbReference type="Proteomes" id="UP000578819"/>
    </source>
</evidence>
<dbReference type="PANTHER" id="PTHR44936:SF9">
    <property type="entry name" value="SENSOR PROTEIN CREC"/>
    <property type="match status" value="1"/>
</dbReference>
<evidence type="ECO:0000256" key="8">
    <source>
        <dbReference type="ARBA" id="ARBA00023012"/>
    </source>
</evidence>
<evidence type="ECO:0000256" key="1">
    <source>
        <dbReference type="ARBA" id="ARBA00000085"/>
    </source>
</evidence>
<dbReference type="InterPro" id="IPR050980">
    <property type="entry name" value="2C_sensor_his_kinase"/>
</dbReference>
<dbReference type="AlphaFoldDB" id="A0A7W7SZN7"/>